<dbReference type="InterPro" id="IPR011009">
    <property type="entry name" value="Kinase-like_dom_sf"/>
</dbReference>
<dbReference type="InterPro" id="IPR038498">
    <property type="entry name" value="OspF/SpvC_sf"/>
</dbReference>
<dbReference type="Gene3D" id="1.50.10.10">
    <property type="match status" value="1"/>
</dbReference>
<dbReference type="NCBIfam" id="NF038151">
    <property type="entry name" value="lanthi_synth_III"/>
    <property type="match status" value="1"/>
</dbReference>
<dbReference type="Pfam" id="PF25816">
    <property type="entry name" value="RamC_N"/>
    <property type="match status" value="1"/>
</dbReference>
<dbReference type="GO" id="GO:0031179">
    <property type="term" value="P:peptide modification"/>
    <property type="evidence" value="ECO:0007669"/>
    <property type="project" value="InterPro"/>
</dbReference>
<dbReference type="SUPFAM" id="SSF158745">
    <property type="entry name" value="LanC-like"/>
    <property type="match status" value="1"/>
</dbReference>
<proteinExistence type="predicted"/>
<dbReference type="InterPro" id="IPR058053">
    <property type="entry name" value="RamC_C"/>
</dbReference>
<dbReference type="Pfam" id="PF00069">
    <property type="entry name" value="Pkinase"/>
    <property type="match status" value="1"/>
</dbReference>
<keyword evidence="2" id="KW-0808">Transferase</keyword>
<accession>A0A9P1KYQ4</accession>
<keyword evidence="2" id="KW-0418">Kinase</keyword>
<dbReference type="InterPro" id="IPR057929">
    <property type="entry name" value="RamC_N"/>
</dbReference>
<dbReference type="GO" id="GO:0005975">
    <property type="term" value="P:carbohydrate metabolic process"/>
    <property type="evidence" value="ECO:0007669"/>
    <property type="project" value="InterPro"/>
</dbReference>
<gene>
    <name evidence="2" type="ORF">UMC4404_32231</name>
</gene>
<dbReference type="SMART" id="SM00220">
    <property type="entry name" value="S_TKc"/>
    <property type="match status" value="1"/>
</dbReference>
<dbReference type="PROSITE" id="PS50011">
    <property type="entry name" value="PROTEIN_KINASE_DOM"/>
    <property type="match status" value="1"/>
</dbReference>
<dbReference type="PANTHER" id="PTHR44167">
    <property type="entry name" value="OVARIAN-SPECIFIC SERINE/THREONINE-PROTEIN KINASE LOK-RELATED"/>
    <property type="match status" value="1"/>
</dbReference>
<organism evidence="2 3">
    <name type="scientific">Paraclostridium sordellii</name>
    <name type="common">Clostridium sordellii</name>
    <dbReference type="NCBI Taxonomy" id="1505"/>
    <lineage>
        <taxon>Bacteria</taxon>
        <taxon>Bacillati</taxon>
        <taxon>Bacillota</taxon>
        <taxon>Clostridia</taxon>
        <taxon>Peptostreptococcales</taxon>
        <taxon>Peptostreptococcaceae</taxon>
        <taxon>Paraclostridium</taxon>
    </lineage>
</organism>
<dbReference type="SMART" id="SM01260">
    <property type="entry name" value="LANC_like"/>
    <property type="match status" value="1"/>
</dbReference>
<name>A0A9P1KYQ4_PARSO</name>
<dbReference type="PANTHER" id="PTHR44167:SF30">
    <property type="entry name" value="PHOSPHORYLASE KINASE"/>
    <property type="match status" value="1"/>
</dbReference>
<dbReference type="InterPro" id="IPR012341">
    <property type="entry name" value="6hp_glycosidase-like_sf"/>
</dbReference>
<feature type="domain" description="Protein kinase" evidence="1">
    <location>
        <begin position="225"/>
        <end position="507"/>
    </location>
</feature>
<dbReference type="EMBL" id="CDNY01000001">
    <property type="protein sequence ID" value="CEN31391.1"/>
    <property type="molecule type" value="Genomic_DNA"/>
</dbReference>
<dbReference type="RefSeq" id="WP_057557048.1">
    <property type="nucleotide sequence ID" value="NZ_CDNY01000001.1"/>
</dbReference>
<evidence type="ECO:0000313" key="2">
    <source>
        <dbReference type="EMBL" id="CEN31391.1"/>
    </source>
</evidence>
<sequence length="859" mass="98831">MVGEFKYLDYISNDSDYYQKPKSNQSLEFNVDCIDDSWVVSKEDSFWTMYFIPEIKVIEQGFKIHISTAYENAATTLNIVSKLLVEHKVAFKHVKDQSSFYSMYSKHGNRTSSGKFITIYPNEEEFVPLLRKLEEALRDQPKGPYILTDRRWKNSNIYYRYGGFTNLKDENGRYCIVDPEGKLIVDERKPKFQLPYFVELPDEIKKEDELIKKTETKIDNRLSLYNIESVLRFSNAGGIYKATRKSDGKKCVIKEARYEIGLDGQGRNAMYRLQTEYDALSKLQGVTGVVQLLDYFEVWENKFLVIEFVEGISLHSWTSVNYPFSRKKDVKEYCEQVIKIIERLKTIVEQMHQKNVSMGDLQHQNVIIDENLEINIIDFETAEDVNNDSLQGMATRGFSNRHNTIARDRDWYSLNRIMQFLLLPIGPVYDMDMSLNLKHCLWIYNNFGSEMYEYFYNFQMETRNKITNFDKIFSDTFDIAKYQIDIGKTRESINVKDILDKLKNSLLENCNSKFKGFINGDIRQYELDCGLLNLQNGGFGAILALLRLDNFTDDSKQWIENQIPDLLNSNYNNGLLTGRSGIACVLYECGYKKEAMQLMDIIIDSYDKNSEDMSLRSGLAGIGIALACIGKQEDKQIYLSLAKEISQNLIDRVDNNEESINPEWEGYSAGLLDGYSGISIFLTLLYEVTKNDKYLSFSEMLIDKELSNGIYSDENGSLLLRDSKSNRMYPYLSNGSLGLGVAITALNSTNKIYCFQDEFESIIKSTDYRIVLEPGLLDGISGFLLADCFQENNTSIEEILETLSLFVLENSETCRVPGKMFYKFSSDLHTGVAGVILGILSAQKRSPLLWLPMISKFIN</sequence>
<dbReference type="GO" id="GO:0005524">
    <property type="term" value="F:ATP binding"/>
    <property type="evidence" value="ECO:0007669"/>
    <property type="project" value="InterPro"/>
</dbReference>
<evidence type="ECO:0000259" key="1">
    <source>
        <dbReference type="PROSITE" id="PS50011"/>
    </source>
</evidence>
<dbReference type="Pfam" id="PF05147">
    <property type="entry name" value="LANC_like"/>
    <property type="match status" value="1"/>
</dbReference>
<dbReference type="SUPFAM" id="SSF56112">
    <property type="entry name" value="Protein kinase-like (PK-like)"/>
    <property type="match status" value="1"/>
</dbReference>
<reference evidence="3" key="1">
    <citation type="submission" date="2015-01" db="EMBL/GenBank/DDBJ databases">
        <authorList>
            <person name="Aslett A.Martin."/>
            <person name="De Silva Nishadi"/>
        </authorList>
    </citation>
    <scope>NUCLEOTIDE SEQUENCE [LARGE SCALE GENOMIC DNA]</scope>
    <source>
        <strain evidence="3">UMC4404</strain>
    </source>
</reference>
<keyword evidence="2" id="KW-0723">Serine/threonine-protein kinase</keyword>
<comment type="caution">
    <text evidence="2">The sequence shown here is derived from an EMBL/GenBank/DDBJ whole genome shotgun (WGS) entry which is preliminary data.</text>
</comment>
<dbReference type="Proteomes" id="UP000049685">
    <property type="component" value="Unassembled WGS sequence"/>
</dbReference>
<dbReference type="AlphaFoldDB" id="A0A9P1KYQ4"/>
<dbReference type="InterPro" id="IPR007822">
    <property type="entry name" value="LANC-like"/>
</dbReference>
<dbReference type="Gene3D" id="1.10.510.10">
    <property type="entry name" value="Transferase(Phosphotransferase) domain 1"/>
    <property type="match status" value="1"/>
</dbReference>
<dbReference type="GO" id="GO:0004674">
    <property type="term" value="F:protein serine/threonine kinase activity"/>
    <property type="evidence" value="ECO:0007669"/>
    <property type="project" value="UniProtKB-KW"/>
</dbReference>
<protein>
    <submittedName>
        <fullName evidence="2">Serine/threonine protein kinase</fullName>
    </submittedName>
</protein>
<dbReference type="Gene3D" id="3.30.2430.10">
    <property type="entry name" value="phosphothreonine lyase"/>
    <property type="match status" value="1"/>
</dbReference>
<dbReference type="InterPro" id="IPR053524">
    <property type="entry name" value="Aerial_hyphae_peptide-synth"/>
</dbReference>
<dbReference type="CDD" id="cd04791">
    <property type="entry name" value="LanC_SerThrkinase"/>
    <property type="match status" value="1"/>
</dbReference>
<evidence type="ECO:0000313" key="3">
    <source>
        <dbReference type="Proteomes" id="UP000049685"/>
    </source>
</evidence>
<dbReference type="InterPro" id="IPR000719">
    <property type="entry name" value="Prot_kinase_dom"/>
</dbReference>